<dbReference type="EMBL" id="NMUH01001304">
    <property type="protein sequence ID" value="MQL91109.1"/>
    <property type="molecule type" value="Genomic_DNA"/>
</dbReference>
<dbReference type="Proteomes" id="UP000652761">
    <property type="component" value="Unassembled WGS sequence"/>
</dbReference>
<evidence type="ECO:0000313" key="3">
    <source>
        <dbReference type="Proteomes" id="UP000652761"/>
    </source>
</evidence>
<organism evidence="2 3">
    <name type="scientific">Colocasia esculenta</name>
    <name type="common">Wild taro</name>
    <name type="synonym">Arum esculentum</name>
    <dbReference type="NCBI Taxonomy" id="4460"/>
    <lineage>
        <taxon>Eukaryota</taxon>
        <taxon>Viridiplantae</taxon>
        <taxon>Streptophyta</taxon>
        <taxon>Embryophyta</taxon>
        <taxon>Tracheophyta</taxon>
        <taxon>Spermatophyta</taxon>
        <taxon>Magnoliopsida</taxon>
        <taxon>Liliopsida</taxon>
        <taxon>Araceae</taxon>
        <taxon>Aroideae</taxon>
        <taxon>Colocasieae</taxon>
        <taxon>Colocasia</taxon>
    </lineage>
</organism>
<name>A0A843VI58_COLES</name>
<protein>
    <submittedName>
        <fullName evidence="2">Uncharacterized protein</fullName>
    </submittedName>
</protein>
<reference evidence="2" key="1">
    <citation type="submission" date="2017-07" db="EMBL/GenBank/DDBJ databases">
        <title>Taro Niue Genome Assembly and Annotation.</title>
        <authorList>
            <person name="Atibalentja N."/>
            <person name="Keating K."/>
            <person name="Fields C.J."/>
        </authorList>
    </citation>
    <scope>NUCLEOTIDE SEQUENCE</scope>
    <source>
        <strain evidence="2">Niue_2</strain>
        <tissue evidence="2">Leaf</tissue>
    </source>
</reference>
<feature type="region of interest" description="Disordered" evidence="1">
    <location>
        <begin position="1"/>
        <end position="50"/>
    </location>
</feature>
<evidence type="ECO:0000313" key="2">
    <source>
        <dbReference type="EMBL" id="MQL91109.1"/>
    </source>
</evidence>
<gene>
    <name evidence="2" type="ORF">Taro_023716</name>
</gene>
<evidence type="ECO:0000256" key="1">
    <source>
        <dbReference type="SAM" id="MobiDB-lite"/>
    </source>
</evidence>
<feature type="compositionally biased region" description="Pro residues" evidence="1">
    <location>
        <begin position="16"/>
        <end position="30"/>
    </location>
</feature>
<comment type="caution">
    <text evidence="2">The sequence shown here is derived from an EMBL/GenBank/DDBJ whole genome shotgun (WGS) entry which is preliminary data.</text>
</comment>
<sequence>MSRGTVRGGGGRTGGDPPPPPGARRPPPPHMGSTPPEKNEKTLWSSATRTSPTLLSVTLGSEATSHLPMRGTVVWRPSATIPRPMGKRVYPKICKAVKKNGQSGS</sequence>
<accession>A0A843VI58</accession>
<keyword evidence="3" id="KW-1185">Reference proteome</keyword>
<dbReference type="AlphaFoldDB" id="A0A843VI58"/>
<proteinExistence type="predicted"/>
<feature type="compositionally biased region" description="Gly residues" evidence="1">
    <location>
        <begin position="1"/>
        <end position="14"/>
    </location>
</feature>